<protein>
    <recommendedName>
        <fullName evidence="1">Apple domain-containing protein</fullName>
    </recommendedName>
</protein>
<dbReference type="InterPro" id="IPR003609">
    <property type="entry name" value="Pan_app"/>
</dbReference>
<dbReference type="Gene3D" id="3.50.4.10">
    <property type="entry name" value="Hepatocyte Growth Factor"/>
    <property type="match status" value="1"/>
</dbReference>
<dbReference type="SUPFAM" id="SSF57414">
    <property type="entry name" value="Hairpin loop containing domain-like"/>
    <property type="match status" value="1"/>
</dbReference>
<accession>A0AAV5U539</accession>
<dbReference type="InterPro" id="IPR052774">
    <property type="entry name" value="Celegans_DevNeuronal_Protein"/>
</dbReference>
<dbReference type="Pfam" id="PF00024">
    <property type="entry name" value="PAN_1"/>
    <property type="match status" value="1"/>
</dbReference>
<dbReference type="SMART" id="SM00473">
    <property type="entry name" value="PAN_AP"/>
    <property type="match status" value="1"/>
</dbReference>
<dbReference type="GO" id="GO:0009653">
    <property type="term" value="P:anatomical structure morphogenesis"/>
    <property type="evidence" value="ECO:0007669"/>
    <property type="project" value="TreeGrafter"/>
</dbReference>
<name>A0AAV5U539_9BILA</name>
<dbReference type="CDD" id="cd01099">
    <property type="entry name" value="PAN_AP_HGF"/>
    <property type="match status" value="1"/>
</dbReference>
<organism evidence="2 3">
    <name type="scientific">Pristionchus entomophagus</name>
    <dbReference type="NCBI Taxonomy" id="358040"/>
    <lineage>
        <taxon>Eukaryota</taxon>
        <taxon>Metazoa</taxon>
        <taxon>Ecdysozoa</taxon>
        <taxon>Nematoda</taxon>
        <taxon>Chromadorea</taxon>
        <taxon>Rhabditida</taxon>
        <taxon>Rhabditina</taxon>
        <taxon>Diplogasteromorpha</taxon>
        <taxon>Diplogasteroidea</taxon>
        <taxon>Neodiplogasteridae</taxon>
        <taxon>Pristionchus</taxon>
    </lineage>
</organism>
<sequence length="228" mass="25606">SHIPDEKPCGPGFSPVLVLQNNATTVGRRLRIIPESSLRECNHCAQRKNCIGVEFLNSKCMLYGKYGRRAATFGSIVLSKYCVKKDKVCASTFHFEALEKKLLVGFDLKSVPANKVQECLVVCLNAPDKLGFECESLMFYQTKKKCVLNSEDRFDRPHLFVDGHDEDVIYMDTNCAGSECRAPLTTKYIAEERRVLNNVQGMAIKVDSLEKCQSFCDESLSTSVCFFS</sequence>
<reference evidence="2" key="1">
    <citation type="submission" date="2023-10" db="EMBL/GenBank/DDBJ databases">
        <title>Genome assembly of Pristionchus species.</title>
        <authorList>
            <person name="Yoshida K."/>
            <person name="Sommer R.J."/>
        </authorList>
    </citation>
    <scope>NUCLEOTIDE SEQUENCE</scope>
    <source>
        <strain evidence="2">RS0144</strain>
    </source>
</reference>
<feature type="non-terminal residue" evidence="2">
    <location>
        <position position="228"/>
    </location>
</feature>
<feature type="non-terminal residue" evidence="2">
    <location>
        <position position="1"/>
    </location>
</feature>
<dbReference type="PROSITE" id="PS50948">
    <property type="entry name" value="PAN"/>
    <property type="match status" value="1"/>
</dbReference>
<evidence type="ECO:0000259" key="1">
    <source>
        <dbReference type="PROSITE" id="PS50948"/>
    </source>
</evidence>
<evidence type="ECO:0000313" key="2">
    <source>
        <dbReference type="EMBL" id="GMT01544.1"/>
    </source>
</evidence>
<keyword evidence="3" id="KW-1185">Reference proteome</keyword>
<feature type="domain" description="Apple" evidence="1">
    <location>
        <begin position="89"/>
        <end position="175"/>
    </location>
</feature>
<gene>
    <name evidence="2" type="ORF">PENTCL1PPCAC_23718</name>
</gene>
<dbReference type="EMBL" id="BTSX01000005">
    <property type="protein sequence ID" value="GMT01544.1"/>
    <property type="molecule type" value="Genomic_DNA"/>
</dbReference>
<proteinExistence type="predicted"/>
<dbReference type="PANTHER" id="PTHR47327:SF12">
    <property type="entry name" value="APPLE DOMAIN-CONTAINING PROTEIN"/>
    <property type="match status" value="1"/>
</dbReference>
<dbReference type="AlphaFoldDB" id="A0AAV5U539"/>
<evidence type="ECO:0000313" key="3">
    <source>
        <dbReference type="Proteomes" id="UP001432027"/>
    </source>
</evidence>
<dbReference type="Proteomes" id="UP001432027">
    <property type="component" value="Unassembled WGS sequence"/>
</dbReference>
<comment type="caution">
    <text evidence="2">The sequence shown here is derived from an EMBL/GenBank/DDBJ whole genome shotgun (WGS) entry which is preliminary data.</text>
</comment>
<dbReference type="PANTHER" id="PTHR47327">
    <property type="entry name" value="FI18240P1-RELATED"/>
    <property type="match status" value="1"/>
</dbReference>